<dbReference type="AlphaFoldDB" id="A0A7C4KKF8"/>
<sequence length="136" mass="15140">MPLFKVLLELFQDGIRYLYKRLSISLGIAMGGVGVSFLFTRGFTWTAFSERLVWVGIALNMVALIILMAQMSTGKEFGVSSMVRSPAEARRLMENNLEIREKLEKRYDAALLIWLTGMSLIGIGALVEVLFVSGMG</sequence>
<protein>
    <submittedName>
        <fullName evidence="2">Uncharacterized protein</fullName>
    </submittedName>
</protein>
<evidence type="ECO:0000256" key="1">
    <source>
        <dbReference type="SAM" id="Phobius"/>
    </source>
</evidence>
<feature type="transmembrane region" description="Helical" evidence="1">
    <location>
        <begin position="52"/>
        <end position="69"/>
    </location>
</feature>
<evidence type="ECO:0000313" key="2">
    <source>
        <dbReference type="EMBL" id="HGS22399.1"/>
    </source>
</evidence>
<feature type="transmembrane region" description="Helical" evidence="1">
    <location>
        <begin position="109"/>
        <end position="132"/>
    </location>
</feature>
<reference evidence="2" key="1">
    <citation type="journal article" date="2020" name="mSystems">
        <title>Genome- and Community-Level Interaction Insights into Carbon Utilization and Element Cycling Functions of Hydrothermarchaeota in Hydrothermal Sediment.</title>
        <authorList>
            <person name="Zhou Z."/>
            <person name="Liu Y."/>
            <person name="Xu W."/>
            <person name="Pan J."/>
            <person name="Luo Z.H."/>
            <person name="Li M."/>
        </authorList>
    </citation>
    <scope>NUCLEOTIDE SEQUENCE [LARGE SCALE GENOMIC DNA]</scope>
    <source>
        <strain evidence="2">SpSt-573</strain>
    </source>
</reference>
<proteinExistence type="predicted"/>
<comment type="caution">
    <text evidence="2">The sequence shown here is derived from an EMBL/GenBank/DDBJ whole genome shotgun (WGS) entry which is preliminary data.</text>
</comment>
<accession>A0A7C4KKF8</accession>
<keyword evidence="1" id="KW-0812">Transmembrane</keyword>
<gene>
    <name evidence="2" type="ORF">ENT37_11085</name>
</gene>
<keyword evidence="1" id="KW-0472">Membrane</keyword>
<feature type="transmembrane region" description="Helical" evidence="1">
    <location>
        <begin position="21"/>
        <end position="40"/>
    </location>
</feature>
<keyword evidence="1" id="KW-1133">Transmembrane helix</keyword>
<organism evidence="2">
    <name type="scientific">Anaerolinea thermolimosa</name>
    <dbReference type="NCBI Taxonomy" id="229919"/>
    <lineage>
        <taxon>Bacteria</taxon>
        <taxon>Bacillati</taxon>
        <taxon>Chloroflexota</taxon>
        <taxon>Anaerolineae</taxon>
        <taxon>Anaerolineales</taxon>
        <taxon>Anaerolineaceae</taxon>
        <taxon>Anaerolinea</taxon>
    </lineage>
</organism>
<dbReference type="EMBL" id="DSYK01000547">
    <property type="protein sequence ID" value="HGS22399.1"/>
    <property type="molecule type" value="Genomic_DNA"/>
</dbReference>
<name>A0A7C4KKF8_9CHLR</name>